<dbReference type="OrthoDB" id="9798386at2"/>
<dbReference type="PROSITE" id="PS51892">
    <property type="entry name" value="SUBTILASE"/>
    <property type="match status" value="1"/>
</dbReference>
<dbReference type="AlphaFoldDB" id="A0A2C6MG41"/>
<keyword evidence="9" id="KW-1185">Reference proteome</keyword>
<dbReference type="PROSITE" id="PS00137">
    <property type="entry name" value="SUBTILASE_HIS"/>
    <property type="match status" value="1"/>
</dbReference>
<dbReference type="PANTHER" id="PTHR43806:SF11">
    <property type="entry name" value="CEREVISIN-RELATED"/>
    <property type="match status" value="1"/>
</dbReference>
<dbReference type="RefSeq" id="WP_099082740.1">
    <property type="nucleotide sequence ID" value="NZ_AWQQ01000046.1"/>
</dbReference>
<evidence type="ECO:0000256" key="6">
    <source>
        <dbReference type="PROSITE-ProRule" id="PRU01240"/>
    </source>
</evidence>
<dbReference type="Gene3D" id="3.40.50.200">
    <property type="entry name" value="Peptidase S8/S53 domain"/>
    <property type="match status" value="1"/>
</dbReference>
<comment type="caution">
    <text evidence="8">The sequence shown here is derived from an EMBL/GenBank/DDBJ whole genome shotgun (WGS) entry which is preliminary data.</text>
</comment>
<evidence type="ECO:0000256" key="3">
    <source>
        <dbReference type="ARBA" id="ARBA00022723"/>
    </source>
</evidence>
<dbReference type="Pfam" id="PF00082">
    <property type="entry name" value="Peptidase_S8"/>
    <property type="match status" value="1"/>
</dbReference>
<reference evidence="8 9" key="1">
    <citation type="submission" date="2013-09" db="EMBL/GenBank/DDBJ databases">
        <title>Biodegradation of hydrocarbons in the deep terrestrial subsurface : characterization of a microbial consortium composed of two Desulfotomaculum species originating from a deep geological formation.</title>
        <authorList>
            <person name="Aullo T."/>
            <person name="Berlendis S."/>
            <person name="Lascourreges J.-F."/>
            <person name="Dessort D."/>
            <person name="Saint-Laurent S."/>
            <person name="Schraauwers B."/>
            <person name="Mas J."/>
            <person name="Magot M."/>
            <person name="Ranchou-Peyruse A."/>
        </authorList>
    </citation>
    <scope>NUCLEOTIDE SEQUENCE [LARGE SCALE GENOMIC DNA]</scope>
    <source>
        <strain evidence="8 9">Bs107</strain>
    </source>
</reference>
<evidence type="ECO:0000313" key="9">
    <source>
        <dbReference type="Proteomes" id="UP000222564"/>
    </source>
</evidence>
<feature type="active site" description="Charge relay system" evidence="6">
    <location>
        <position position="310"/>
    </location>
</feature>
<dbReference type="InterPro" id="IPR050131">
    <property type="entry name" value="Peptidase_S8_subtilisin-like"/>
</dbReference>
<dbReference type="PROSITE" id="PS00136">
    <property type="entry name" value="SUBTILASE_ASP"/>
    <property type="match status" value="1"/>
</dbReference>
<accession>A0A2C6MG41</accession>
<dbReference type="GO" id="GO:0046872">
    <property type="term" value="F:metal ion binding"/>
    <property type="evidence" value="ECO:0007669"/>
    <property type="project" value="UniProtKB-KW"/>
</dbReference>
<dbReference type="PRINTS" id="PR00723">
    <property type="entry name" value="SUBTILISIN"/>
</dbReference>
<dbReference type="GO" id="GO:0006508">
    <property type="term" value="P:proteolysis"/>
    <property type="evidence" value="ECO:0007669"/>
    <property type="project" value="UniProtKB-KW"/>
</dbReference>
<proteinExistence type="inferred from homology"/>
<dbReference type="InterPro" id="IPR023827">
    <property type="entry name" value="Peptidase_S8_Asp-AS"/>
</dbReference>
<dbReference type="InterPro" id="IPR000209">
    <property type="entry name" value="Peptidase_S8/S53_dom"/>
</dbReference>
<comment type="similarity">
    <text evidence="1 6">Belongs to the peptidase S8 family.</text>
</comment>
<feature type="active site" description="Charge relay system" evidence="6">
    <location>
        <position position="123"/>
    </location>
</feature>
<dbReference type="SUPFAM" id="SSF52743">
    <property type="entry name" value="Subtilisin-like"/>
    <property type="match status" value="1"/>
</dbReference>
<dbReference type="PANTHER" id="PTHR43806">
    <property type="entry name" value="PEPTIDASE S8"/>
    <property type="match status" value="1"/>
</dbReference>
<keyword evidence="2 6" id="KW-0645">Protease</keyword>
<gene>
    <name evidence="8" type="ORF">P378_07955</name>
</gene>
<dbReference type="InterPro" id="IPR034202">
    <property type="entry name" value="Subtilisin_Carlsberg-like"/>
</dbReference>
<evidence type="ECO:0000259" key="7">
    <source>
        <dbReference type="Pfam" id="PF00082"/>
    </source>
</evidence>
<dbReference type="Proteomes" id="UP000222564">
    <property type="component" value="Unassembled WGS sequence"/>
</dbReference>
<dbReference type="EMBL" id="AWQQ01000046">
    <property type="protein sequence ID" value="PHJ38672.1"/>
    <property type="molecule type" value="Genomic_DNA"/>
</dbReference>
<name>A0A2C6MG41_9FIRM</name>
<evidence type="ECO:0000256" key="5">
    <source>
        <dbReference type="ARBA" id="ARBA00022825"/>
    </source>
</evidence>
<evidence type="ECO:0000256" key="4">
    <source>
        <dbReference type="ARBA" id="ARBA00022801"/>
    </source>
</evidence>
<protein>
    <submittedName>
        <fullName evidence="8">Peptidase S8</fullName>
    </submittedName>
</protein>
<sequence length="371" mass="39689">MVGRKKRVRIILFKNRLYRSELTPSHIDLIKWIGAKEIRTLPNVNGIICTLPEDISDEKIVSTGGVAAVEENFKIRLVPWAPAKFKPFMYEEEQLIPWGVHSIGSHVCWPETRGQGVKVAVIDSGIDGSHPNLGNNLKGGINLVDPGASYYDDNGHGTHVAGTIAAANIGKGIIGVAPEAELYAVKVLDQWGEGTILNAINAIDWCLKRGINVANMSFGTDKYSSALEEAVRVARRRGLLIVAAAGNDGGPNTVDYPSVFEEALSVAAVDSRGKLASFSSSGPEVDMLAPGSDIVSTYRWGSYVRLSGSSMATAHVTGAAALLKAKYPDEHVDQLHRRLLSGAQKVKGSGNHFIGAGIIRVDLSLKSFPGA</sequence>
<dbReference type="GO" id="GO:0004252">
    <property type="term" value="F:serine-type endopeptidase activity"/>
    <property type="evidence" value="ECO:0007669"/>
    <property type="project" value="UniProtKB-UniRule"/>
</dbReference>
<dbReference type="InterPro" id="IPR015500">
    <property type="entry name" value="Peptidase_S8_subtilisin-rel"/>
</dbReference>
<feature type="domain" description="Peptidase S8/S53" evidence="7">
    <location>
        <begin position="114"/>
        <end position="353"/>
    </location>
</feature>
<evidence type="ECO:0000256" key="2">
    <source>
        <dbReference type="ARBA" id="ARBA00022670"/>
    </source>
</evidence>
<keyword evidence="3" id="KW-0479">Metal-binding</keyword>
<keyword evidence="5 6" id="KW-0720">Serine protease</keyword>
<feature type="active site" description="Charge relay system" evidence="6">
    <location>
        <position position="156"/>
    </location>
</feature>
<dbReference type="InterPro" id="IPR022398">
    <property type="entry name" value="Peptidase_S8_His-AS"/>
</dbReference>
<keyword evidence="4 6" id="KW-0378">Hydrolase</keyword>
<dbReference type="CDD" id="cd07477">
    <property type="entry name" value="Peptidases_S8_Subtilisin_subset"/>
    <property type="match status" value="1"/>
</dbReference>
<evidence type="ECO:0000313" key="8">
    <source>
        <dbReference type="EMBL" id="PHJ38672.1"/>
    </source>
</evidence>
<dbReference type="InterPro" id="IPR036852">
    <property type="entry name" value="Peptidase_S8/S53_dom_sf"/>
</dbReference>
<organism evidence="8 9">
    <name type="scientific">Desulforamulus profundi</name>
    <dbReference type="NCBI Taxonomy" id="1383067"/>
    <lineage>
        <taxon>Bacteria</taxon>
        <taxon>Bacillati</taxon>
        <taxon>Bacillota</taxon>
        <taxon>Clostridia</taxon>
        <taxon>Eubacteriales</taxon>
        <taxon>Peptococcaceae</taxon>
        <taxon>Desulforamulus</taxon>
    </lineage>
</organism>
<evidence type="ECO:0000256" key="1">
    <source>
        <dbReference type="ARBA" id="ARBA00011073"/>
    </source>
</evidence>